<name>A0A2T3N9V7_9GAMM</name>
<evidence type="ECO:0000313" key="2">
    <source>
        <dbReference type="Proteomes" id="UP000241346"/>
    </source>
</evidence>
<sequence>MRVSIDVKKFGVEATMTDHLGETVGKASAFAYSDLLSATFDVLDSLGDVADLANVKAIHFNGEHGRDIQMDGVLDIHVARKLEMPCVPVLIGA</sequence>
<comment type="caution">
    <text evidence="1">The sequence shown here is derived from an EMBL/GenBank/DDBJ whole genome shotgun (WGS) entry which is preliminary data.</text>
</comment>
<protein>
    <submittedName>
        <fullName evidence="1">Uncharacterized protein</fullName>
    </submittedName>
</protein>
<dbReference type="AlphaFoldDB" id="A0A2T3N9V7"/>
<dbReference type="RefSeq" id="WP_107299700.1">
    <property type="nucleotide sequence ID" value="NZ_PYMB01000011.1"/>
</dbReference>
<proteinExistence type="predicted"/>
<accession>A0A2T3N9V7</accession>
<evidence type="ECO:0000313" key="1">
    <source>
        <dbReference type="EMBL" id="PSW10285.1"/>
    </source>
</evidence>
<dbReference type="EMBL" id="PYMB01000011">
    <property type="protein sequence ID" value="PSW10285.1"/>
    <property type="molecule type" value="Genomic_DNA"/>
</dbReference>
<organism evidence="1 2">
    <name type="scientific">Photobacterium rosenbergii</name>
    <dbReference type="NCBI Taxonomy" id="294936"/>
    <lineage>
        <taxon>Bacteria</taxon>
        <taxon>Pseudomonadati</taxon>
        <taxon>Pseudomonadota</taxon>
        <taxon>Gammaproteobacteria</taxon>
        <taxon>Vibrionales</taxon>
        <taxon>Vibrionaceae</taxon>
        <taxon>Photobacterium</taxon>
    </lineage>
</organism>
<reference evidence="1 2" key="1">
    <citation type="submission" date="2018-03" db="EMBL/GenBank/DDBJ databases">
        <title>Whole genome sequencing of Histamine producing bacteria.</title>
        <authorList>
            <person name="Butler K."/>
        </authorList>
    </citation>
    <scope>NUCLEOTIDE SEQUENCE [LARGE SCALE GENOMIC DNA]</scope>
    <source>
        <strain evidence="1 2">DSM 19138</strain>
    </source>
</reference>
<dbReference type="Proteomes" id="UP000241346">
    <property type="component" value="Unassembled WGS sequence"/>
</dbReference>
<gene>
    <name evidence="1" type="ORF">C9J01_18920</name>
</gene>